<evidence type="ECO:0000313" key="2">
    <source>
        <dbReference type="EMBL" id="KAG8040253.1"/>
    </source>
</evidence>
<gene>
    <name evidence="2" type="ORF">G9C98_000823</name>
</gene>
<comment type="caution">
    <text evidence="2">The sequence shown here is derived from an EMBL/GenBank/DDBJ whole genome shotgun (WGS) entry which is preliminary data.</text>
</comment>
<evidence type="ECO:0000256" key="1">
    <source>
        <dbReference type="SAM" id="MobiDB-lite"/>
    </source>
</evidence>
<dbReference type="Proteomes" id="UP000729913">
    <property type="component" value="Unassembled WGS sequence"/>
</dbReference>
<protein>
    <submittedName>
        <fullName evidence="2">Uncharacterized protein</fullName>
    </submittedName>
</protein>
<organism evidence="2 3">
    <name type="scientific">Cotesia typhae</name>
    <dbReference type="NCBI Taxonomy" id="2053667"/>
    <lineage>
        <taxon>Eukaryota</taxon>
        <taxon>Metazoa</taxon>
        <taxon>Ecdysozoa</taxon>
        <taxon>Arthropoda</taxon>
        <taxon>Hexapoda</taxon>
        <taxon>Insecta</taxon>
        <taxon>Pterygota</taxon>
        <taxon>Neoptera</taxon>
        <taxon>Endopterygota</taxon>
        <taxon>Hymenoptera</taxon>
        <taxon>Apocrita</taxon>
        <taxon>Ichneumonoidea</taxon>
        <taxon>Braconidae</taxon>
        <taxon>Microgastrinae</taxon>
        <taxon>Cotesia</taxon>
    </lineage>
</organism>
<feature type="compositionally biased region" description="Acidic residues" evidence="1">
    <location>
        <begin position="54"/>
        <end position="68"/>
    </location>
</feature>
<feature type="compositionally biased region" description="Acidic residues" evidence="1">
    <location>
        <begin position="160"/>
        <end position="170"/>
    </location>
</feature>
<feature type="compositionally biased region" description="Basic and acidic residues" evidence="1">
    <location>
        <begin position="69"/>
        <end position="84"/>
    </location>
</feature>
<proteinExistence type="predicted"/>
<evidence type="ECO:0000313" key="3">
    <source>
        <dbReference type="Proteomes" id="UP000729913"/>
    </source>
</evidence>
<reference evidence="2" key="2">
    <citation type="submission" date="2021-04" db="EMBL/GenBank/DDBJ databases">
        <title>Genome-wide patterns of bracovirus chromosomal integration into multiple host tissues during parasitism.</title>
        <authorList>
            <person name="Chebbi M.A.C."/>
        </authorList>
    </citation>
    <scope>NUCLEOTIDE SEQUENCE</scope>
    <source>
        <tissue evidence="2">Whole body</tissue>
    </source>
</reference>
<dbReference type="EMBL" id="JAAOIC020000023">
    <property type="protein sequence ID" value="KAG8040253.1"/>
    <property type="molecule type" value="Genomic_DNA"/>
</dbReference>
<feature type="region of interest" description="Disordered" evidence="1">
    <location>
        <begin position="141"/>
        <end position="178"/>
    </location>
</feature>
<reference evidence="2" key="1">
    <citation type="submission" date="2020-03" db="EMBL/GenBank/DDBJ databases">
        <authorList>
            <person name="Chebbi M.A."/>
            <person name="Drezen J.M."/>
        </authorList>
    </citation>
    <scope>NUCLEOTIDE SEQUENCE</scope>
    <source>
        <tissue evidence="2">Whole body</tissue>
    </source>
</reference>
<keyword evidence="3" id="KW-1185">Reference proteome</keyword>
<name>A0A8J5R728_9HYME</name>
<feature type="compositionally biased region" description="Polar residues" evidence="1">
    <location>
        <begin position="92"/>
        <end position="103"/>
    </location>
</feature>
<dbReference type="AlphaFoldDB" id="A0A8J5R728"/>
<sequence>MTSETMQRKFIHQLSSLELEIHKRDRVISQLQSRIIALERENPGRSSSGHENLDSGDDSTDLDVSLDEDTLRDHEEHPFMRDGSVDTVLGSARSSLTRSSIPTVEQRCRKRRSWEEHSEEETLQLQDLPRSISPQSVWRGDVAIDIESSDEDLPRRKIDDEDGDDEENSVDSDKPNDWEFKMLAEAIGKRKRSHETPSPGS</sequence>
<feature type="region of interest" description="Disordered" evidence="1">
    <location>
        <begin position="39"/>
        <end position="117"/>
    </location>
</feature>
<dbReference type="OrthoDB" id="421226at2759"/>
<accession>A0A8J5R728</accession>